<feature type="transmembrane region" description="Helical" evidence="1">
    <location>
        <begin position="30"/>
        <end position="50"/>
    </location>
</feature>
<protein>
    <submittedName>
        <fullName evidence="2">Uncharacterized protein</fullName>
    </submittedName>
</protein>
<proteinExistence type="predicted"/>
<evidence type="ECO:0000313" key="3">
    <source>
        <dbReference type="Proteomes" id="UP001143543"/>
    </source>
</evidence>
<keyword evidence="1" id="KW-0812">Transmembrane</keyword>
<feature type="transmembrane region" description="Helical" evidence="1">
    <location>
        <begin position="7"/>
        <end position="24"/>
    </location>
</feature>
<accession>A0ABQ5MGY7</accession>
<sequence>MVKYLKFFEIVYLIIAIISIFEVIREYISFQQINYLFLMFGVVSIGMYFFRRFMRKKMERRNQE</sequence>
<gene>
    <name evidence="2" type="ORF">Y10_10470</name>
</gene>
<keyword evidence="1" id="KW-1133">Transmembrane helix</keyword>
<dbReference type="Proteomes" id="UP001143543">
    <property type="component" value="Unassembled WGS sequence"/>
</dbReference>
<evidence type="ECO:0000313" key="2">
    <source>
        <dbReference type="EMBL" id="GLB48679.1"/>
    </source>
</evidence>
<comment type="caution">
    <text evidence="2">The sequence shown here is derived from an EMBL/GenBank/DDBJ whole genome shotgun (WGS) entry which is preliminary data.</text>
</comment>
<evidence type="ECO:0000256" key="1">
    <source>
        <dbReference type="SAM" id="Phobius"/>
    </source>
</evidence>
<keyword evidence="1" id="KW-0472">Membrane</keyword>
<keyword evidence="3" id="KW-1185">Reference proteome</keyword>
<name>A0ABQ5MGY7_9FLAO</name>
<reference evidence="2" key="1">
    <citation type="submission" date="2022-07" db="EMBL/GenBank/DDBJ databases">
        <title>Taxonomy of Novel Oxalotrophic and Methylotrophic Bacteria.</title>
        <authorList>
            <person name="Sahin N."/>
            <person name="Tani A."/>
        </authorList>
    </citation>
    <scope>NUCLEOTIDE SEQUENCE</scope>
    <source>
        <strain evidence="2">Y10</strain>
    </source>
</reference>
<dbReference type="EMBL" id="BRVO01000001">
    <property type="protein sequence ID" value="GLB48679.1"/>
    <property type="molecule type" value="Genomic_DNA"/>
</dbReference>
<organism evidence="2 3">
    <name type="scientific">Neptunitalea lumnitzerae</name>
    <dbReference type="NCBI Taxonomy" id="2965509"/>
    <lineage>
        <taxon>Bacteria</taxon>
        <taxon>Pseudomonadati</taxon>
        <taxon>Bacteroidota</taxon>
        <taxon>Flavobacteriia</taxon>
        <taxon>Flavobacteriales</taxon>
        <taxon>Flavobacteriaceae</taxon>
        <taxon>Neptunitalea</taxon>
    </lineage>
</organism>